<feature type="transmembrane region" description="Helical" evidence="11">
    <location>
        <begin position="374"/>
        <end position="394"/>
    </location>
</feature>
<evidence type="ECO:0000256" key="3">
    <source>
        <dbReference type="ARBA" id="ARBA00007931"/>
    </source>
</evidence>
<dbReference type="PANTHER" id="PTHR42837">
    <property type="entry name" value="REGULATOR OF SIGMA-E PROTEASE RSEP"/>
    <property type="match status" value="1"/>
</dbReference>
<dbReference type="GO" id="GO:0016020">
    <property type="term" value="C:membrane"/>
    <property type="evidence" value="ECO:0007669"/>
    <property type="project" value="UniProtKB-SubCell"/>
</dbReference>
<feature type="transmembrane region" description="Helical" evidence="11">
    <location>
        <begin position="424"/>
        <end position="442"/>
    </location>
</feature>
<evidence type="ECO:0000256" key="1">
    <source>
        <dbReference type="ARBA" id="ARBA00001947"/>
    </source>
</evidence>
<reference evidence="13 14" key="1">
    <citation type="submission" date="2015-11" db="EMBL/GenBank/DDBJ databases">
        <title>Genomic analysis of 38 Legionella species identifies large and diverse effector repertoires.</title>
        <authorList>
            <person name="Burstein D."/>
            <person name="Amaro F."/>
            <person name="Zusman T."/>
            <person name="Lifshitz Z."/>
            <person name="Cohen O."/>
            <person name="Gilbert J.A."/>
            <person name="Pupko T."/>
            <person name="Shuman H.A."/>
            <person name="Segal G."/>
        </authorList>
    </citation>
    <scope>NUCLEOTIDE SEQUENCE [LARGE SCALE GENOMIC DNA]</scope>
    <source>
        <strain evidence="13 14">CDC#1442-AUS-E</strain>
    </source>
</reference>
<evidence type="ECO:0000313" key="13">
    <source>
        <dbReference type="EMBL" id="KTD48161.1"/>
    </source>
</evidence>
<keyword evidence="5 11" id="KW-0812">Transmembrane</keyword>
<keyword evidence="4 13" id="KW-0645">Protease</keyword>
<feature type="domain" description="PDZ" evidence="12">
    <location>
        <begin position="209"/>
        <end position="278"/>
    </location>
</feature>
<evidence type="ECO:0000256" key="11">
    <source>
        <dbReference type="RuleBase" id="RU362031"/>
    </source>
</evidence>
<dbReference type="InterPro" id="IPR004387">
    <property type="entry name" value="Pept_M50_Zn"/>
</dbReference>
<accession>A0A0W0XTK2</accession>
<comment type="subcellular location">
    <subcellularLocation>
        <location evidence="2">Membrane</location>
        <topology evidence="2">Multi-pass membrane protein</topology>
    </subcellularLocation>
</comment>
<dbReference type="NCBIfam" id="TIGR00054">
    <property type="entry name" value="RIP metalloprotease RseP"/>
    <property type="match status" value="1"/>
</dbReference>
<dbReference type="InterPro" id="IPR036034">
    <property type="entry name" value="PDZ_sf"/>
</dbReference>
<evidence type="ECO:0000256" key="2">
    <source>
        <dbReference type="ARBA" id="ARBA00004141"/>
    </source>
</evidence>
<comment type="cofactor">
    <cofactor evidence="1 11">
        <name>Zn(2+)</name>
        <dbReference type="ChEBI" id="CHEBI:29105"/>
    </cofactor>
</comment>
<evidence type="ECO:0000313" key="14">
    <source>
        <dbReference type="Proteomes" id="UP000054618"/>
    </source>
</evidence>
<sequence>MILTLLYFFLALFLLITIHEFGHFWVARLCGVKVLRFSFGFGKVIARWHDRKGTEYAWSLLPLGGYVKMLDESEGEVSPEEKHLAFNNKPVWQRIAIVVAGPAFNLLFAFICLWLVLIIGIKSLAPMIDEIKPGTPAAHAGLAAKQEIVAMEDRKISSWRDFQYAFMPLVGSDEKVSLTVKSMVNGEHKTLWLSLKNWEINPRKPDLLGSLGIVPFIPSIPPVVGEVMSGSPADQAGLQVGDRIEMMDKQKLNDWLFLVDFVKEHPDQVMHLSVLRNGKLLEVPVTIGAKETDGQVDGFLGVKSEKVNWPSQWLRLQREAPLPALKIAMQQTVELTGATFSLIGRFVTGQLGLDTLSGPVGIAQGAGESGRSGIAYYLSFLALVSISLGVLNLLPVPMLDGGHLLFYLIELIRRKPLSDEFRTIGLYIGLAFLVTLMFLALTNDLSRLTG</sequence>
<dbReference type="PANTHER" id="PTHR42837:SF2">
    <property type="entry name" value="MEMBRANE METALLOPROTEASE ARASP2, CHLOROPLASTIC-RELATED"/>
    <property type="match status" value="1"/>
</dbReference>
<evidence type="ECO:0000256" key="6">
    <source>
        <dbReference type="ARBA" id="ARBA00022801"/>
    </source>
</evidence>
<dbReference type="SUPFAM" id="SSF50156">
    <property type="entry name" value="PDZ domain-like"/>
    <property type="match status" value="2"/>
</dbReference>
<dbReference type="GO" id="GO:0046872">
    <property type="term" value="F:metal ion binding"/>
    <property type="evidence" value="ECO:0007669"/>
    <property type="project" value="UniProtKB-KW"/>
</dbReference>
<dbReference type="InterPro" id="IPR001478">
    <property type="entry name" value="PDZ"/>
</dbReference>
<protein>
    <recommendedName>
        <fullName evidence="11">Zinc metalloprotease</fullName>
        <ecNumber evidence="11">3.4.24.-</ecNumber>
    </recommendedName>
</protein>
<dbReference type="InterPro" id="IPR008915">
    <property type="entry name" value="Peptidase_M50"/>
</dbReference>
<dbReference type="GO" id="GO:0004222">
    <property type="term" value="F:metalloendopeptidase activity"/>
    <property type="evidence" value="ECO:0007669"/>
    <property type="project" value="InterPro"/>
</dbReference>
<evidence type="ECO:0000256" key="5">
    <source>
        <dbReference type="ARBA" id="ARBA00022692"/>
    </source>
</evidence>
<keyword evidence="8 11" id="KW-1133">Transmembrane helix</keyword>
<dbReference type="CDD" id="cd23081">
    <property type="entry name" value="cpPDZ_EcRseP-like"/>
    <property type="match status" value="1"/>
</dbReference>
<dbReference type="Pfam" id="PF17820">
    <property type="entry name" value="PDZ_6"/>
    <property type="match status" value="1"/>
</dbReference>
<name>A0A0W0XTK2_9GAMM</name>
<keyword evidence="10 11" id="KW-0472">Membrane</keyword>
<dbReference type="Gene3D" id="2.30.42.10">
    <property type="match status" value="2"/>
</dbReference>
<dbReference type="EC" id="3.4.24.-" evidence="11"/>
<keyword evidence="9 11" id="KW-0482">Metalloprotease</keyword>
<dbReference type="SMART" id="SM00228">
    <property type="entry name" value="PDZ"/>
    <property type="match status" value="2"/>
</dbReference>
<evidence type="ECO:0000256" key="7">
    <source>
        <dbReference type="ARBA" id="ARBA00022833"/>
    </source>
</evidence>
<dbReference type="OrthoDB" id="9782003at2"/>
<evidence type="ECO:0000256" key="8">
    <source>
        <dbReference type="ARBA" id="ARBA00022989"/>
    </source>
</evidence>
<keyword evidence="6 11" id="KW-0378">Hydrolase</keyword>
<gene>
    <name evidence="13" type="primary">ecfE</name>
    <name evidence="13" type="ORF">Lqui_2077</name>
</gene>
<dbReference type="InterPro" id="IPR041489">
    <property type="entry name" value="PDZ_6"/>
</dbReference>
<dbReference type="Proteomes" id="UP000054618">
    <property type="component" value="Unassembled WGS sequence"/>
</dbReference>
<dbReference type="STRING" id="45073.Lqui_2077"/>
<dbReference type="Pfam" id="PF02163">
    <property type="entry name" value="Peptidase_M50"/>
    <property type="match status" value="1"/>
</dbReference>
<comment type="similarity">
    <text evidence="3 11">Belongs to the peptidase M50B family.</text>
</comment>
<feature type="transmembrane region" description="Helical" evidence="11">
    <location>
        <begin position="95"/>
        <end position="119"/>
    </location>
</feature>
<evidence type="ECO:0000256" key="10">
    <source>
        <dbReference type="ARBA" id="ARBA00023136"/>
    </source>
</evidence>
<comment type="caution">
    <text evidence="13">The sequence shown here is derived from an EMBL/GenBank/DDBJ whole genome shotgun (WGS) entry which is preliminary data.</text>
</comment>
<organism evidence="13 14">
    <name type="scientific">Legionella quinlivanii</name>
    <dbReference type="NCBI Taxonomy" id="45073"/>
    <lineage>
        <taxon>Bacteria</taxon>
        <taxon>Pseudomonadati</taxon>
        <taxon>Pseudomonadota</taxon>
        <taxon>Gammaproteobacteria</taxon>
        <taxon>Legionellales</taxon>
        <taxon>Legionellaceae</taxon>
        <taxon>Legionella</taxon>
    </lineage>
</organism>
<proteinExistence type="inferred from homology"/>
<dbReference type="AlphaFoldDB" id="A0A0W0XTK2"/>
<keyword evidence="14" id="KW-1185">Reference proteome</keyword>
<keyword evidence="7 11" id="KW-0862">Zinc</keyword>
<dbReference type="CDD" id="cd06163">
    <property type="entry name" value="S2P-M50_PDZ_RseP-like"/>
    <property type="match status" value="2"/>
</dbReference>
<dbReference type="EMBL" id="LNYS01000013">
    <property type="protein sequence ID" value="KTD48161.1"/>
    <property type="molecule type" value="Genomic_DNA"/>
</dbReference>
<evidence type="ECO:0000259" key="12">
    <source>
        <dbReference type="SMART" id="SM00228"/>
    </source>
</evidence>
<evidence type="ECO:0000256" key="9">
    <source>
        <dbReference type="ARBA" id="ARBA00023049"/>
    </source>
</evidence>
<keyword evidence="11" id="KW-0479">Metal-binding</keyword>
<evidence type="ECO:0000256" key="4">
    <source>
        <dbReference type="ARBA" id="ARBA00022670"/>
    </source>
</evidence>
<feature type="domain" description="PDZ" evidence="12">
    <location>
        <begin position="112"/>
        <end position="184"/>
    </location>
</feature>
<dbReference type="RefSeq" id="WP_058508175.1">
    <property type="nucleotide sequence ID" value="NZ_CAAAIK010000037.1"/>
</dbReference>
<dbReference type="GO" id="GO:0006508">
    <property type="term" value="P:proteolysis"/>
    <property type="evidence" value="ECO:0007669"/>
    <property type="project" value="UniProtKB-KW"/>
</dbReference>
<dbReference type="PATRIC" id="fig|45073.5.peg.2187"/>